<dbReference type="Proteomes" id="UP000694861">
    <property type="component" value="Unplaced"/>
</dbReference>
<dbReference type="InterPro" id="IPR038005">
    <property type="entry name" value="RX-like_CC"/>
</dbReference>
<dbReference type="PANTHER" id="PTHR23155:SF1205">
    <property type="entry name" value="DISEASE RESISTANCE PROTEIN RPM1"/>
    <property type="match status" value="1"/>
</dbReference>
<accession>A0ABM0PUD2</accession>
<dbReference type="InterPro" id="IPR027417">
    <property type="entry name" value="P-loop_NTPase"/>
</dbReference>
<keyword evidence="2" id="KW-0547">Nucleotide-binding</keyword>
<dbReference type="InterPro" id="IPR058922">
    <property type="entry name" value="WHD_DRP"/>
</dbReference>
<evidence type="ECO:0000259" key="4">
    <source>
        <dbReference type="Pfam" id="PF00931"/>
    </source>
</evidence>
<sequence length="974" mass="111427">MASAVIDLSIGKLGSFLESEVSLLAGVHDELEEIKLELLTMKAFLADAERKGALGEVEKTWVENVRDVSMDVQDIIDEFQYQVNKQRSWGPYRRVFRQTICLPKGLWERHWIATNLQRIIKTIRAIPERSRRYGVDRIEGLRNSSDHYDPNRVKIYGESSLFFKDDELFGIEDAKAKLVGWLLSGEPQRTVISVVGMGGSGKTTLVANTFKTQTAKFHCYAWLTVSKNYNIEDLLRVLITELSKSAMEDVSQDLSNMSYMHLVEMLANYLQPKRYMIVLDDVWNIYLWSQIHVALPDGAYGSRVMLTTRNEDIASFPFEAGSHVHHVQPLNEKAAWALFSKKAFSSWPNNCCPPELESIARDLLVKCQGLPLGIAALGALMSTRRLPSDWMKFSSTLNWELSNNPRLDAVKSILLLSFNDLSYRLKHCFLYLCIFPEDYVIDSARLFRLWMAEGFVERVEGPKPEDIAKSYVAELTCRCMVQVVRRDPFGMAKTFKVHDLLREIALSISNAEKFCTIFDEQKTNEDIKAPHRISMQANYGELQTYRDMSKVRTFFIFAPKMSDSSSLEKLPSGFKLLRVLDLKHVPISQLPYEIVNFFNMKYLNLKGTKVKELPRDIGKLHNLETLDIRHSKIRSLPAGIVKLKHLRHLLMYHCNFEALFRSYYFFDGTQVPLDICKLKHLQVLDAIELRDGLLKQLGHLTQLKRTSLTNLREANEKDLCKSIQRLGLLEHLFVHTSTEDEVLRLHALPSAPPMLKALGLIGKLESVPLWFHSLYSLTALRLHWSRLTEDFVPHIKALPNLTILRLNNSYVGNQLVFQTGFPRLAELYLMDFSQLNAIIIEKGAMPALQTLVITECMKLEQLPNGIEHLRCLHTFDLVNVPNEIVERIRGEGSLDHDKVQHISEISYHYKSESGWSGERLRSCNEWIVRPSSSPLNILSRDGLPYLPGDNSLLCLVSSSNMRSLLPSPSHIFSN</sequence>
<dbReference type="InterPro" id="IPR041118">
    <property type="entry name" value="Rx_N"/>
</dbReference>
<evidence type="ECO:0000259" key="7">
    <source>
        <dbReference type="Pfam" id="PF23598"/>
    </source>
</evidence>
<name>A0ABM0PUD2_PRUMU</name>
<dbReference type="InterPro" id="IPR032675">
    <property type="entry name" value="LRR_dom_sf"/>
</dbReference>
<feature type="domain" description="NB-ARC" evidence="4">
    <location>
        <begin position="172"/>
        <end position="345"/>
    </location>
</feature>
<dbReference type="InterPro" id="IPR044974">
    <property type="entry name" value="Disease_R_plants"/>
</dbReference>
<dbReference type="Pfam" id="PF23598">
    <property type="entry name" value="LRR_14"/>
    <property type="match status" value="1"/>
</dbReference>
<dbReference type="Pfam" id="PF18052">
    <property type="entry name" value="Rx_N"/>
    <property type="match status" value="1"/>
</dbReference>
<reference evidence="8" key="1">
    <citation type="journal article" date="2012" name="Nat. Commun.">
        <title>The genome of Prunus mume.</title>
        <authorList>
            <person name="Zhang Q."/>
            <person name="Chen W."/>
            <person name="Sun L."/>
            <person name="Zhao F."/>
            <person name="Huang B."/>
            <person name="Yang W."/>
            <person name="Tao Y."/>
            <person name="Wang J."/>
            <person name="Yuan Z."/>
            <person name="Fan G."/>
            <person name="Xing Z."/>
            <person name="Han C."/>
            <person name="Pan H."/>
            <person name="Zhong X."/>
            <person name="Shi W."/>
            <person name="Liang X."/>
            <person name="Du D."/>
            <person name="Sun F."/>
            <person name="Xu Z."/>
            <person name="Hao R."/>
            <person name="Lv T."/>
            <person name="Lv Y."/>
            <person name="Zheng Z."/>
            <person name="Sun M."/>
            <person name="Luo L."/>
            <person name="Cai M."/>
            <person name="Gao Y."/>
            <person name="Wang J."/>
            <person name="Yin Y."/>
            <person name="Xu X."/>
            <person name="Cheng T."/>
            <person name="Wang J."/>
        </authorList>
    </citation>
    <scope>NUCLEOTIDE SEQUENCE [LARGE SCALE GENOMIC DNA]</scope>
</reference>
<dbReference type="InterPro" id="IPR042197">
    <property type="entry name" value="Apaf_helical"/>
</dbReference>
<evidence type="ECO:0000256" key="2">
    <source>
        <dbReference type="ARBA" id="ARBA00022741"/>
    </source>
</evidence>
<dbReference type="InterPro" id="IPR036388">
    <property type="entry name" value="WH-like_DNA-bd_sf"/>
</dbReference>
<dbReference type="Pfam" id="PF00931">
    <property type="entry name" value="NB-ARC"/>
    <property type="match status" value="1"/>
</dbReference>
<evidence type="ECO:0000259" key="5">
    <source>
        <dbReference type="Pfam" id="PF18052"/>
    </source>
</evidence>
<evidence type="ECO:0000256" key="1">
    <source>
        <dbReference type="ARBA" id="ARBA00022737"/>
    </source>
</evidence>
<reference evidence="9" key="2">
    <citation type="submission" date="2025-08" db="UniProtKB">
        <authorList>
            <consortium name="RefSeq"/>
        </authorList>
    </citation>
    <scope>IDENTIFICATION</scope>
</reference>
<dbReference type="Gene3D" id="1.10.10.10">
    <property type="entry name" value="Winged helix-like DNA-binding domain superfamily/Winged helix DNA-binding domain"/>
    <property type="match status" value="1"/>
</dbReference>
<dbReference type="SUPFAM" id="SSF52540">
    <property type="entry name" value="P-loop containing nucleoside triphosphate hydrolases"/>
    <property type="match status" value="1"/>
</dbReference>
<feature type="domain" description="Disease resistance N-terminal" evidence="5">
    <location>
        <begin position="6"/>
        <end position="89"/>
    </location>
</feature>
<dbReference type="InterPro" id="IPR055414">
    <property type="entry name" value="LRR_R13L4/SHOC2-like"/>
</dbReference>
<protein>
    <submittedName>
        <fullName evidence="9">Disease resistance protein RPM1-like</fullName>
    </submittedName>
</protein>
<dbReference type="SUPFAM" id="SSF52058">
    <property type="entry name" value="L domain-like"/>
    <property type="match status" value="1"/>
</dbReference>
<dbReference type="CDD" id="cd14798">
    <property type="entry name" value="RX-CC_like"/>
    <property type="match status" value="1"/>
</dbReference>
<dbReference type="Pfam" id="PF23559">
    <property type="entry name" value="WHD_DRP"/>
    <property type="match status" value="1"/>
</dbReference>
<dbReference type="PRINTS" id="PR00364">
    <property type="entry name" value="DISEASERSIST"/>
</dbReference>
<gene>
    <name evidence="9" type="primary">LOC103342747</name>
</gene>
<evidence type="ECO:0000313" key="8">
    <source>
        <dbReference type="Proteomes" id="UP000694861"/>
    </source>
</evidence>
<dbReference type="RefSeq" id="XP_008244611.1">
    <property type="nucleotide sequence ID" value="XM_008246389.2"/>
</dbReference>
<evidence type="ECO:0000313" key="9">
    <source>
        <dbReference type="RefSeq" id="XP_008244611.1"/>
    </source>
</evidence>
<keyword evidence="1" id="KW-0677">Repeat</keyword>
<dbReference type="GeneID" id="103342747"/>
<dbReference type="Gene3D" id="1.10.8.430">
    <property type="entry name" value="Helical domain of apoptotic protease-activating factors"/>
    <property type="match status" value="1"/>
</dbReference>
<organism evidence="8 9">
    <name type="scientific">Prunus mume</name>
    <name type="common">Japanese apricot</name>
    <name type="synonym">Armeniaca mume</name>
    <dbReference type="NCBI Taxonomy" id="102107"/>
    <lineage>
        <taxon>Eukaryota</taxon>
        <taxon>Viridiplantae</taxon>
        <taxon>Streptophyta</taxon>
        <taxon>Embryophyta</taxon>
        <taxon>Tracheophyta</taxon>
        <taxon>Spermatophyta</taxon>
        <taxon>Magnoliopsida</taxon>
        <taxon>eudicotyledons</taxon>
        <taxon>Gunneridae</taxon>
        <taxon>Pentapetalae</taxon>
        <taxon>rosids</taxon>
        <taxon>fabids</taxon>
        <taxon>Rosales</taxon>
        <taxon>Rosaceae</taxon>
        <taxon>Amygdaloideae</taxon>
        <taxon>Amygdaleae</taxon>
        <taxon>Prunus</taxon>
    </lineage>
</organism>
<evidence type="ECO:0000256" key="3">
    <source>
        <dbReference type="ARBA" id="ARBA00022821"/>
    </source>
</evidence>
<dbReference type="Gene3D" id="1.20.5.4130">
    <property type="match status" value="1"/>
</dbReference>
<keyword evidence="3" id="KW-0611">Plant defense</keyword>
<feature type="domain" description="Disease resistance R13L4/SHOC-2-like LRR" evidence="7">
    <location>
        <begin position="550"/>
        <end position="874"/>
    </location>
</feature>
<dbReference type="Gene3D" id="3.80.10.10">
    <property type="entry name" value="Ribonuclease Inhibitor"/>
    <property type="match status" value="1"/>
</dbReference>
<dbReference type="Gene3D" id="3.40.50.300">
    <property type="entry name" value="P-loop containing nucleotide triphosphate hydrolases"/>
    <property type="match status" value="1"/>
</dbReference>
<feature type="domain" description="Disease resistance protein winged helix" evidence="6">
    <location>
        <begin position="434"/>
        <end position="505"/>
    </location>
</feature>
<dbReference type="InterPro" id="IPR002182">
    <property type="entry name" value="NB-ARC"/>
</dbReference>
<evidence type="ECO:0000259" key="6">
    <source>
        <dbReference type="Pfam" id="PF23559"/>
    </source>
</evidence>
<proteinExistence type="predicted"/>
<keyword evidence="8" id="KW-1185">Reference proteome</keyword>
<dbReference type="PANTHER" id="PTHR23155">
    <property type="entry name" value="DISEASE RESISTANCE PROTEIN RP"/>
    <property type="match status" value="1"/>
</dbReference>